<dbReference type="GO" id="GO:0004519">
    <property type="term" value="F:endonuclease activity"/>
    <property type="evidence" value="ECO:0007669"/>
    <property type="project" value="UniProtKB-KW"/>
</dbReference>
<keyword evidence="8" id="KW-0540">Nuclease</keyword>
<dbReference type="AlphaFoldDB" id="A0A1X1YKV2"/>
<dbReference type="Pfam" id="PF12161">
    <property type="entry name" value="HsdM_N"/>
    <property type="match status" value="1"/>
</dbReference>
<dbReference type="InterPro" id="IPR052916">
    <property type="entry name" value="Type-I_RE_MTase_Subunit"/>
</dbReference>
<dbReference type="PANTHER" id="PTHR42998:SF1">
    <property type="entry name" value="TYPE I RESTRICTION ENZYME HINDI METHYLASE SUBUNIT"/>
    <property type="match status" value="1"/>
</dbReference>
<dbReference type="EC" id="2.1.1.72" evidence="2"/>
<evidence type="ECO:0000256" key="7">
    <source>
        <dbReference type="ARBA" id="ARBA00047942"/>
    </source>
</evidence>
<dbReference type="RefSeq" id="WP_085158239.1">
    <property type="nucleotide sequence ID" value="NZ_AP022581.1"/>
</dbReference>
<sequence>MPPRKQQPERQVPSTMKELKDTLWKAADRLRGSLSASQYKDVILGLVFLKYVSDAYDERREAIRAELSADGLDESQIEDLIDDPEEYHGYGVFVVPPNARWKFLAENAKGKPAVGGDAAKNVGQLIDEAMDAVMTANPRLAGTLPRLYNKDNVDQRRLGELIDLFNSARFSRQGEHRARDLMGEVYEYFLGNFARAEGKRGGEFFTPPSVVRVIVEVLEPSRGRVYDPCCGSGGMFVQTEKFIYEHDGDPKDIAIYGQESIEETWRMAKMNLAIHGIDNKGLGARWGDTFASDQHADVQMDYVMANPPFNIKHWSRNEEDPRWRFGVPPANNANYAWIQHILSKLAPGGKAGVVMANGSMSSNTNGEGDIRAQIIEADLVSCMVALPTQLFRSTGIPVCLWFFAKDKTAGKRGSIDRSGQVLFIDARELGYMVDRAERALTHDEIVRIGDTYHAWRGSKSAVAKRLIYEDIPGFCKSATLQEIKTADYTLTPGRYVDVPEAEDDGEPIDEKIARLTKELLAAFDESARLERVVREQLERIGG</sequence>
<dbReference type="Gene3D" id="3.40.50.150">
    <property type="entry name" value="Vaccinia Virus protein VP39"/>
    <property type="match status" value="1"/>
</dbReference>
<organism evidence="8 9">
    <name type="scientific">Mycobacterium lacus</name>
    <dbReference type="NCBI Taxonomy" id="169765"/>
    <lineage>
        <taxon>Bacteria</taxon>
        <taxon>Bacillati</taxon>
        <taxon>Actinomycetota</taxon>
        <taxon>Actinomycetes</taxon>
        <taxon>Mycobacteriales</taxon>
        <taxon>Mycobacteriaceae</taxon>
        <taxon>Mycobacterium</taxon>
    </lineage>
</organism>
<dbReference type="Gene3D" id="1.20.1260.30">
    <property type="match status" value="1"/>
</dbReference>
<name>A0A1X1YKV2_9MYCO</name>
<dbReference type="Pfam" id="PF02384">
    <property type="entry name" value="N6_Mtase"/>
    <property type="match status" value="1"/>
</dbReference>
<dbReference type="InterPro" id="IPR022749">
    <property type="entry name" value="D12N6_MeTrfase_N"/>
</dbReference>
<dbReference type="KEGG" id="mlj:MLAC_26860"/>
<keyword evidence="8" id="KW-0378">Hydrolase</keyword>
<comment type="similarity">
    <text evidence="1">Belongs to the N(4)/N(6)-methyltransferase family.</text>
</comment>
<dbReference type="GO" id="GO:0032259">
    <property type="term" value="P:methylation"/>
    <property type="evidence" value="ECO:0007669"/>
    <property type="project" value="UniProtKB-KW"/>
</dbReference>
<dbReference type="GO" id="GO:0003677">
    <property type="term" value="F:DNA binding"/>
    <property type="evidence" value="ECO:0007669"/>
    <property type="project" value="InterPro"/>
</dbReference>
<dbReference type="Proteomes" id="UP000466396">
    <property type="component" value="Chromosome"/>
</dbReference>
<keyword evidence="5" id="KW-0949">S-adenosyl-L-methionine</keyword>
<reference evidence="8 9" key="1">
    <citation type="journal article" date="2019" name="Emerg. Microbes Infect.">
        <title>Comprehensive subspecies identification of 175 nontuberculous mycobacteria species based on 7547 genomic profiles.</title>
        <authorList>
            <person name="Matsumoto Y."/>
            <person name="Kinjo T."/>
            <person name="Motooka D."/>
            <person name="Nabeya D."/>
            <person name="Jung N."/>
            <person name="Uechi K."/>
            <person name="Horii T."/>
            <person name="Iida T."/>
            <person name="Fujita J."/>
            <person name="Nakamura S."/>
        </authorList>
    </citation>
    <scope>NUCLEOTIDE SEQUENCE [LARGE SCALE GENOMIC DNA]</scope>
    <source>
        <strain evidence="8 9">JCM 15657</strain>
    </source>
</reference>
<dbReference type="PRINTS" id="PR00507">
    <property type="entry name" value="N12N6MTFRASE"/>
</dbReference>
<evidence type="ECO:0000256" key="5">
    <source>
        <dbReference type="ARBA" id="ARBA00022691"/>
    </source>
</evidence>
<dbReference type="InterPro" id="IPR003356">
    <property type="entry name" value="DNA_methylase_A-5"/>
</dbReference>
<dbReference type="GO" id="GO:0009007">
    <property type="term" value="F:site-specific DNA-methyltransferase (adenine-specific) activity"/>
    <property type="evidence" value="ECO:0007669"/>
    <property type="project" value="UniProtKB-EC"/>
</dbReference>
<evidence type="ECO:0000256" key="2">
    <source>
        <dbReference type="ARBA" id="ARBA00011900"/>
    </source>
</evidence>
<evidence type="ECO:0000313" key="9">
    <source>
        <dbReference type="Proteomes" id="UP000466396"/>
    </source>
</evidence>
<dbReference type="GO" id="GO:0009307">
    <property type="term" value="P:DNA restriction-modification system"/>
    <property type="evidence" value="ECO:0007669"/>
    <property type="project" value="UniProtKB-KW"/>
</dbReference>
<protein>
    <recommendedName>
        <fullName evidence="2">site-specific DNA-methyltransferase (adenine-specific)</fullName>
        <ecNumber evidence="2">2.1.1.72</ecNumber>
    </recommendedName>
</protein>
<dbReference type="EMBL" id="AP022581">
    <property type="protein sequence ID" value="BBX97392.1"/>
    <property type="molecule type" value="Genomic_DNA"/>
</dbReference>
<dbReference type="GO" id="GO:0008170">
    <property type="term" value="F:N-methyltransferase activity"/>
    <property type="evidence" value="ECO:0007669"/>
    <property type="project" value="InterPro"/>
</dbReference>
<dbReference type="SUPFAM" id="SSF53335">
    <property type="entry name" value="S-adenosyl-L-methionine-dependent methyltransferases"/>
    <property type="match status" value="1"/>
</dbReference>
<gene>
    <name evidence="8" type="primary">hsdM</name>
    <name evidence="8" type="ORF">MLAC_26860</name>
</gene>
<dbReference type="InterPro" id="IPR038333">
    <property type="entry name" value="T1MK-like_N_sf"/>
</dbReference>
<comment type="catalytic activity">
    <reaction evidence="7">
        <text>a 2'-deoxyadenosine in DNA + S-adenosyl-L-methionine = an N(6)-methyl-2'-deoxyadenosine in DNA + S-adenosyl-L-homocysteine + H(+)</text>
        <dbReference type="Rhea" id="RHEA:15197"/>
        <dbReference type="Rhea" id="RHEA-COMP:12418"/>
        <dbReference type="Rhea" id="RHEA-COMP:12419"/>
        <dbReference type="ChEBI" id="CHEBI:15378"/>
        <dbReference type="ChEBI" id="CHEBI:57856"/>
        <dbReference type="ChEBI" id="CHEBI:59789"/>
        <dbReference type="ChEBI" id="CHEBI:90615"/>
        <dbReference type="ChEBI" id="CHEBI:90616"/>
        <dbReference type="EC" id="2.1.1.72"/>
    </reaction>
</comment>
<keyword evidence="6" id="KW-0680">Restriction system</keyword>
<dbReference type="InterPro" id="IPR029063">
    <property type="entry name" value="SAM-dependent_MTases_sf"/>
</dbReference>
<evidence type="ECO:0000256" key="4">
    <source>
        <dbReference type="ARBA" id="ARBA00022679"/>
    </source>
</evidence>
<evidence type="ECO:0000256" key="3">
    <source>
        <dbReference type="ARBA" id="ARBA00022603"/>
    </source>
</evidence>
<keyword evidence="9" id="KW-1185">Reference proteome</keyword>
<evidence type="ECO:0000313" key="8">
    <source>
        <dbReference type="EMBL" id="BBX97392.1"/>
    </source>
</evidence>
<keyword evidence="8" id="KW-0255">Endonuclease</keyword>
<keyword evidence="4" id="KW-0808">Transferase</keyword>
<evidence type="ECO:0000256" key="1">
    <source>
        <dbReference type="ARBA" id="ARBA00006594"/>
    </source>
</evidence>
<evidence type="ECO:0000256" key="6">
    <source>
        <dbReference type="ARBA" id="ARBA00022747"/>
    </source>
</evidence>
<dbReference type="OrthoDB" id="9784823at2"/>
<dbReference type="PANTHER" id="PTHR42998">
    <property type="entry name" value="TYPE I RESTRICTION ENZYME HINDVIIP M PROTEIN-RELATED"/>
    <property type="match status" value="1"/>
</dbReference>
<proteinExistence type="inferred from homology"/>
<dbReference type="STRING" id="169765.AWC15_16180"/>
<dbReference type="REBASE" id="374070">
    <property type="entry name" value="M.Mla15657ORF26860P"/>
</dbReference>
<accession>A0A1X1YKV2</accession>
<keyword evidence="3" id="KW-0489">Methyltransferase</keyword>